<evidence type="ECO:0000256" key="2">
    <source>
        <dbReference type="SAM" id="Phobius"/>
    </source>
</evidence>
<keyword evidence="4" id="KW-1185">Reference proteome</keyword>
<protein>
    <submittedName>
        <fullName evidence="3">Uncharacterized protein</fullName>
    </submittedName>
</protein>
<name>A0A9D4PLX6_RHISA</name>
<dbReference type="Proteomes" id="UP000821837">
    <property type="component" value="Chromosome 6"/>
</dbReference>
<reference evidence="3" key="2">
    <citation type="submission" date="2021-09" db="EMBL/GenBank/DDBJ databases">
        <authorList>
            <person name="Jia N."/>
            <person name="Wang J."/>
            <person name="Shi W."/>
            <person name="Du L."/>
            <person name="Sun Y."/>
            <person name="Zhan W."/>
            <person name="Jiang J."/>
            <person name="Wang Q."/>
            <person name="Zhang B."/>
            <person name="Ji P."/>
            <person name="Sakyi L.B."/>
            <person name="Cui X."/>
            <person name="Yuan T."/>
            <person name="Jiang B."/>
            <person name="Yang W."/>
            <person name="Lam T.T.-Y."/>
            <person name="Chang Q."/>
            <person name="Ding S."/>
            <person name="Wang X."/>
            <person name="Zhu J."/>
            <person name="Ruan X."/>
            <person name="Zhao L."/>
            <person name="Wei J."/>
            <person name="Que T."/>
            <person name="Du C."/>
            <person name="Cheng J."/>
            <person name="Dai P."/>
            <person name="Han X."/>
            <person name="Huang E."/>
            <person name="Gao Y."/>
            <person name="Liu J."/>
            <person name="Shao H."/>
            <person name="Ye R."/>
            <person name="Li L."/>
            <person name="Wei W."/>
            <person name="Wang X."/>
            <person name="Wang C."/>
            <person name="Huo Q."/>
            <person name="Li W."/>
            <person name="Guo W."/>
            <person name="Chen H."/>
            <person name="Chen S."/>
            <person name="Zhou L."/>
            <person name="Zhou L."/>
            <person name="Ni X."/>
            <person name="Tian J."/>
            <person name="Zhou Y."/>
            <person name="Sheng Y."/>
            <person name="Liu T."/>
            <person name="Pan Y."/>
            <person name="Xia L."/>
            <person name="Li J."/>
            <person name="Zhao F."/>
            <person name="Cao W."/>
        </authorList>
    </citation>
    <scope>NUCLEOTIDE SEQUENCE</scope>
    <source>
        <strain evidence="3">Rsan-2018</strain>
        <tissue evidence="3">Larvae</tissue>
    </source>
</reference>
<keyword evidence="2" id="KW-0472">Membrane</keyword>
<feature type="transmembrane region" description="Helical" evidence="2">
    <location>
        <begin position="53"/>
        <end position="80"/>
    </location>
</feature>
<evidence type="ECO:0000313" key="3">
    <source>
        <dbReference type="EMBL" id="KAH7947433.1"/>
    </source>
</evidence>
<gene>
    <name evidence="3" type="ORF">HPB52_011828</name>
</gene>
<evidence type="ECO:0000256" key="1">
    <source>
        <dbReference type="SAM" id="MobiDB-lite"/>
    </source>
</evidence>
<reference evidence="3" key="1">
    <citation type="journal article" date="2020" name="Cell">
        <title>Large-Scale Comparative Analyses of Tick Genomes Elucidate Their Genetic Diversity and Vector Capacities.</title>
        <authorList>
            <consortium name="Tick Genome and Microbiome Consortium (TIGMIC)"/>
            <person name="Jia N."/>
            <person name="Wang J."/>
            <person name="Shi W."/>
            <person name="Du L."/>
            <person name="Sun Y."/>
            <person name="Zhan W."/>
            <person name="Jiang J.F."/>
            <person name="Wang Q."/>
            <person name="Zhang B."/>
            <person name="Ji P."/>
            <person name="Bell-Sakyi L."/>
            <person name="Cui X.M."/>
            <person name="Yuan T.T."/>
            <person name="Jiang B.G."/>
            <person name="Yang W.F."/>
            <person name="Lam T.T."/>
            <person name="Chang Q.C."/>
            <person name="Ding S.J."/>
            <person name="Wang X.J."/>
            <person name="Zhu J.G."/>
            <person name="Ruan X.D."/>
            <person name="Zhao L."/>
            <person name="Wei J.T."/>
            <person name="Ye R.Z."/>
            <person name="Que T.C."/>
            <person name="Du C.H."/>
            <person name="Zhou Y.H."/>
            <person name="Cheng J.X."/>
            <person name="Dai P.F."/>
            <person name="Guo W.B."/>
            <person name="Han X.H."/>
            <person name="Huang E.J."/>
            <person name="Li L.F."/>
            <person name="Wei W."/>
            <person name="Gao Y.C."/>
            <person name="Liu J.Z."/>
            <person name="Shao H.Z."/>
            <person name="Wang X."/>
            <person name="Wang C.C."/>
            <person name="Yang T.C."/>
            <person name="Huo Q.B."/>
            <person name="Li W."/>
            <person name="Chen H.Y."/>
            <person name="Chen S.E."/>
            <person name="Zhou L.G."/>
            <person name="Ni X.B."/>
            <person name="Tian J.H."/>
            <person name="Sheng Y."/>
            <person name="Liu T."/>
            <person name="Pan Y.S."/>
            <person name="Xia L.Y."/>
            <person name="Li J."/>
            <person name="Zhao F."/>
            <person name="Cao W.C."/>
        </authorList>
    </citation>
    <scope>NUCLEOTIDE SEQUENCE</scope>
    <source>
        <strain evidence="3">Rsan-2018</strain>
    </source>
</reference>
<feature type="region of interest" description="Disordered" evidence="1">
    <location>
        <begin position="1"/>
        <end position="20"/>
    </location>
</feature>
<dbReference type="AlphaFoldDB" id="A0A9D4PLX6"/>
<comment type="caution">
    <text evidence="3">The sequence shown here is derived from an EMBL/GenBank/DDBJ whole genome shotgun (WGS) entry which is preliminary data.</text>
</comment>
<dbReference type="Gene3D" id="3.20.20.80">
    <property type="entry name" value="Glycosidases"/>
    <property type="match status" value="1"/>
</dbReference>
<evidence type="ECO:0000313" key="4">
    <source>
        <dbReference type="Proteomes" id="UP000821837"/>
    </source>
</evidence>
<dbReference type="SUPFAM" id="SSF51445">
    <property type="entry name" value="(Trans)glycosidases"/>
    <property type="match status" value="1"/>
</dbReference>
<keyword evidence="2" id="KW-1133">Transmembrane helix</keyword>
<dbReference type="InterPro" id="IPR017853">
    <property type="entry name" value="GH"/>
</dbReference>
<sequence length="341" mass="37714">MDEPRSAAAGPDSALDNEQPQDIQVAPNLGVAGEPFDSQVNMVYQRLQGGRSLIFIAWGFCFVGSVVMLIPVAFLVMPLFSGGTARVHRGVIGGRLPSTSHVTVTTDITRISIPTFTIPSRATVAVTPDCRKPSPTIKADTKNIKNDSFASNTARYSGNATDKEVYCIFNISTARRSSGEDFLLEHLPWHICPEVIYWSLAVNSSNGHLFSRAPQLNSYSGFYNITSIARNYSADIKVLFTIGGYPEDSTLFSLLGNETLEQNNLLQMVIMMLYRLQFNGINIHLAQNPPCDRYVKINLGGLKLFIVGLRKMVKINGPIDDFKVTLMVGTKRNWRKRPSSF</sequence>
<keyword evidence="2" id="KW-0812">Transmembrane</keyword>
<proteinExistence type="predicted"/>
<organism evidence="3 4">
    <name type="scientific">Rhipicephalus sanguineus</name>
    <name type="common">Brown dog tick</name>
    <name type="synonym">Ixodes sanguineus</name>
    <dbReference type="NCBI Taxonomy" id="34632"/>
    <lineage>
        <taxon>Eukaryota</taxon>
        <taxon>Metazoa</taxon>
        <taxon>Ecdysozoa</taxon>
        <taxon>Arthropoda</taxon>
        <taxon>Chelicerata</taxon>
        <taxon>Arachnida</taxon>
        <taxon>Acari</taxon>
        <taxon>Parasitiformes</taxon>
        <taxon>Ixodida</taxon>
        <taxon>Ixodoidea</taxon>
        <taxon>Ixodidae</taxon>
        <taxon>Rhipicephalinae</taxon>
        <taxon>Rhipicephalus</taxon>
        <taxon>Rhipicephalus</taxon>
    </lineage>
</organism>
<dbReference type="EMBL" id="JABSTV010001252">
    <property type="protein sequence ID" value="KAH7947433.1"/>
    <property type="molecule type" value="Genomic_DNA"/>
</dbReference>
<accession>A0A9D4PLX6</accession>